<dbReference type="GO" id="GO:0005743">
    <property type="term" value="C:mitochondrial inner membrane"/>
    <property type="evidence" value="ECO:0007669"/>
    <property type="project" value="UniProtKB-SubCell"/>
</dbReference>
<evidence type="ECO:0000256" key="10">
    <source>
        <dbReference type="RuleBase" id="RU000471"/>
    </source>
</evidence>
<evidence type="ECO:0000256" key="1">
    <source>
        <dbReference type="ARBA" id="ARBA00003257"/>
    </source>
</evidence>
<reference evidence="13" key="1">
    <citation type="submission" date="2021-08" db="EMBL/GenBank/DDBJ databases">
        <title>The complete mitochondrial genome of the Arctic fairy shrimp Branchinecta paludosa (Anostraca, Branchinectidae) from Sirius Passet, North Greenland.</title>
        <authorList>
            <person name="Kim B.-M."/>
            <person name="Kihm J.-H."/>
            <person name="Park T.-Y."/>
        </authorList>
    </citation>
    <scope>NUCLEOTIDE SEQUENCE</scope>
</reference>
<dbReference type="Pfam" id="PF00146">
    <property type="entry name" value="NADHdh"/>
    <property type="match status" value="1"/>
</dbReference>
<organism evidence="13">
    <name type="scientific">Branchinecta paludosa</name>
    <dbReference type="NCBI Taxonomy" id="111186"/>
    <lineage>
        <taxon>Eukaryota</taxon>
        <taxon>Metazoa</taxon>
        <taxon>Ecdysozoa</taxon>
        <taxon>Arthropoda</taxon>
        <taxon>Crustacea</taxon>
        <taxon>Branchiopoda</taxon>
        <taxon>Anostraca</taxon>
        <taxon>Branchinectidae</taxon>
        <taxon>Branchinecta</taxon>
    </lineage>
</organism>
<evidence type="ECO:0000256" key="8">
    <source>
        <dbReference type="ARBA" id="ARBA00023075"/>
    </source>
</evidence>
<sequence>MVFLSVLIQVVIVLLSVAFLTLLERKILGYIQLRKGPNKVGFSGLLQPFSDGMKLFTKEMTFPTLSNMFPYLLSPVLALTLSLIGWSIIPFYSYTVMFNHSLLVFLCIISISVYTIMTAGWSSNSKYSLLGAIRAGAQTISYEVSLILALLSPLMLWGTYNLQFILEITPYVGNLIVLLLPITLTWLVTILAETNRTPFDLAEGESELVSGFNTEYSSVGFALIMLAEYSSILLMSFITMLVFSSINILFFSFIVYVFLWSRGSYPRYRYDNLMSLSWKSFLPISISFLPLYWALSFVC</sequence>
<feature type="transmembrane region" description="Helical" evidence="12">
    <location>
        <begin position="6"/>
        <end position="23"/>
    </location>
</feature>
<feature type="transmembrane region" description="Helical" evidence="12">
    <location>
        <begin position="280"/>
        <end position="298"/>
    </location>
</feature>
<dbReference type="PROSITE" id="PS00668">
    <property type="entry name" value="COMPLEX1_ND1_2"/>
    <property type="match status" value="1"/>
</dbReference>
<dbReference type="AlphaFoldDB" id="A0A8K1I8F3"/>
<comment type="subcellular location">
    <subcellularLocation>
        <location evidence="10">Mitochondrion inner membrane</location>
        <topology evidence="10">Multi-pass membrane protein</topology>
    </subcellularLocation>
    <subcellularLocation>
        <location evidence="2">Mitochondrion membrane</location>
        <topology evidence="2">Multi-pass membrane protein</topology>
    </subcellularLocation>
</comment>
<dbReference type="EMBL" id="MZ853171">
    <property type="protein sequence ID" value="UBX38429.1"/>
    <property type="molecule type" value="Genomic_DNA"/>
</dbReference>
<keyword evidence="6 10" id="KW-0812">Transmembrane</keyword>
<dbReference type="PANTHER" id="PTHR11432">
    <property type="entry name" value="NADH DEHYDROGENASE SUBUNIT 1"/>
    <property type="match status" value="1"/>
</dbReference>
<dbReference type="GO" id="GO:0008137">
    <property type="term" value="F:NADH dehydrogenase (ubiquinone) activity"/>
    <property type="evidence" value="ECO:0007669"/>
    <property type="project" value="UniProtKB-EC"/>
</dbReference>
<dbReference type="GO" id="GO:0003954">
    <property type="term" value="F:NADH dehydrogenase activity"/>
    <property type="evidence" value="ECO:0007669"/>
    <property type="project" value="TreeGrafter"/>
</dbReference>
<feature type="transmembrane region" description="Helical" evidence="12">
    <location>
        <begin position="172"/>
        <end position="192"/>
    </location>
</feature>
<keyword evidence="8 11" id="KW-0830">Ubiquinone</keyword>
<keyword evidence="11 13" id="KW-0496">Mitochondrion</keyword>
<evidence type="ECO:0000256" key="6">
    <source>
        <dbReference type="ARBA" id="ARBA00022692"/>
    </source>
</evidence>
<evidence type="ECO:0000256" key="3">
    <source>
        <dbReference type="ARBA" id="ARBA00010535"/>
    </source>
</evidence>
<keyword evidence="9 12" id="KW-0472">Membrane</keyword>
<evidence type="ECO:0000256" key="2">
    <source>
        <dbReference type="ARBA" id="ARBA00004225"/>
    </source>
</evidence>
<feature type="transmembrane region" description="Helical" evidence="12">
    <location>
        <begin position="68"/>
        <end position="89"/>
    </location>
</feature>
<dbReference type="PANTHER" id="PTHR11432:SF3">
    <property type="entry name" value="NADH-UBIQUINONE OXIDOREDUCTASE CHAIN 1"/>
    <property type="match status" value="1"/>
</dbReference>
<comment type="function">
    <text evidence="1">Core subunit of the mitochondrial membrane respiratory chain NADH dehydrogenase (Complex I) that is believed to belong to the minimal assembly required for catalysis. Complex I functions in the transfer of electrons from NADH to the respiratory chain. The immediate electron acceptor for the enzyme is believed to be ubiquinone.</text>
</comment>
<accession>A0A8K1I8F3</accession>
<evidence type="ECO:0000256" key="11">
    <source>
        <dbReference type="RuleBase" id="RU000473"/>
    </source>
</evidence>
<evidence type="ECO:0000256" key="12">
    <source>
        <dbReference type="SAM" id="Phobius"/>
    </source>
</evidence>
<proteinExistence type="inferred from homology"/>
<geneLocation type="mitochondrion" evidence="13"/>
<comment type="similarity">
    <text evidence="3 10">Belongs to the complex I subunit 1 family.</text>
</comment>
<dbReference type="InterPro" id="IPR001694">
    <property type="entry name" value="NADH_UbQ_OxRdtase_su1/FPO"/>
</dbReference>
<name>A0A8K1I8F3_9CRUS</name>
<evidence type="ECO:0000256" key="4">
    <source>
        <dbReference type="ARBA" id="ARBA00021009"/>
    </source>
</evidence>
<feature type="transmembrane region" description="Helical" evidence="12">
    <location>
        <begin position="101"/>
        <end position="121"/>
    </location>
</feature>
<dbReference type="PROSITE" id="PS00667">
    <property type="entry name" value="COMPLEX1_ND1_1"/>
    <property type="match status" value="1"/>
</dbReference>
<feature type="transmembrane region" description="Helical" evidence="12">
    <location>
        <begin position="232"/>
        <end position="260"/>
    </location>
</feature>
<keyword evidence="5" id="KW-0813">Transport</keyword>
<evidence type="ECO:0000256" key="7">
    <source>
        <dbReference type="ARBA" id="ARBA00022989"/>
    </source>
</evidence>
<evidence type="ECO:0000256" key="5">
    <source>
        <dbReference type="ARBA" id="ARBA00022448"/>
    </source>
</evidence>
<keyword evidence="10" id="KW-0520">NAD</keyword>
<dbReference type="GO" id="GO:0009060">
    <property type="term" value="P:aerobic respiration"/>
    <property type="evidence" value="ECO:0007669"/>
    <property type="project" value="TreeGrafter"/>
</dbReference>
<keyword evidence="7 12" id="KW-1133">Transmembrane helix</keyword>
<dbReference type="HAMAP" id="MF_01350">
    <property type="entry name" value="NDH1_NuoH"/>
    <property type="match status" value="1"/>
</dbReference>
<dbReference type="InterPro" id="IPR018086">
    <property type="entry name" value="NADH_UbQ_OxRdtase_su1_CS"/>
</dbReference>
<evidence type="ECO:0000313" key="13">
    <source>
        <dbReference type="EMBL" id="UBX38429.1"/>
    </source>
</evidence>
<protein>
    <recommendedName>
        <fullName evidence="4 11">NADH-ubiquinone oxidoreductase chain 1</fullName>
        <ecNumber evidence="11">7.1.1.2</ecNumber>
    </recommendedName>
</protein>
<comment type="catalytic activity">
    <reaction evidence="11">
        <text>a ubiquinone + NADH + 5 H(+)(in) = a ubiquinol + NAD(+) + 4 H(+)(out)</text>
        <dbReference type="Rhea" id="RHEA:29091"/>
        <dbReference type="Rhea" id="RHEA-COMP:9565"/>
        <dbReference type="Rhea" id="RHEA-COMP:9566"/>
        <dbReference type="ChEBI" id="CHEBI:15378"/>
        <dbReference type="ChEBI" id="CHEBI:16389"/>
        <dbReference type="ChEBI" id="CHEBI:17976"/>
        <dbReference type="ChEBI" id="CHEBI:57540"/>
        <dbReference type="ChEBI" id="CHEBI:57945"/>
        <dbReference type="EC" id="7.1.1.2"/>
    </reaction>
</comment>
<evidence type="ECO:0000256" key="9">
    <source>
        <dbReference type="ARBA" id="ARBA00023136"/>
    </source>
</evidence>
<feature type="transmembrane region" description="Helical" evidence="12">
    <location>
        <begin position="142"/>
        <end position="160"/>
    </location>
</feature>
<dbReference type="EC" id="7.1.1.2" evidence="11"/>
<gene>
    <name evidence="13" type="primary">ND1</name>
</gene>